<organism evidence="3">
    <name type="scientific">Perkinsus marinus (strain ATCC 50983 / TXsc)</name>
    <dbReference type="NCBI Taxonomy" id="423536"/>
    <lineage>
        <taxon>Eukaryota</taxon>
        <taxon>Sar</taxon>
        <taxon>Alveolata</taxon>
        <taxon>Perkinsozoa</taxon>
        <taxon>Perkinsea</taxon>
        <taxon>Perkinsida</taxon>
        <taxon>Perkinsidae</taxon>
        <taxon>Perkinsus</taxon>
    </lineage>
</organism>
<dbReference type="SMART" id="SM01278">
    <property type="entry name" value="MAPKK1_Int"/>
    <property type="match status" value="1"/>
</dbReference>
<dbReference type="InParanoid" id="C5K640"/>
<keyword evidence="2" id="KW-0418">Kinase</keyword>
<feature type="non-terminal residue" evidence="2">
    <location>
        <position position="1"/>
    </location>
</feature>
<sequence>SFTIIHMVTTTIEEFLGNVVESVDGIESITIADREGVEILSATSSHYDEQSNDDQILTTIFSLTSDQCSKLPEFGACSFVIARYDDGKQLLQATMNTPLVITMMANAEKIDRSGLLSVLDDVMIASKEFRLVFDQQQQHS</sequence>
<name>C5K640_PERM5</name>
<reference evidence="2 3" key="1">
    <citation type="submission" date="2008-07" db="EMBL/GenBank/DDBJ databases">
        <authorList>
            <person name="El-Sayed N."/>
            <person name="Caler E."/>
            <person name="Inman J."/>
            <person name="Amedeo P."/>
            <person name="Hass B."/>
            <person name="Wortman J."/>
        </authorList>
    </citation>
    <scope>NUCLEOTIDE SEQUENCE [LARGE SCALE GENOMIC DNA]</scope>
    <source>
        <strain evidence="3">ATCC 50983 / TXsc</strain>
    </source>
</reference>
<dbReference type="Pfam" id="PF08923">
    <property type="entry name" value="MAPKK1_Int"/>
    <property type="match status" value="1"/>
</dbReference>
<accession>C5K640</accession>
<proteinExistence type="inferred from homology"/>
<dbReference type="RefSeq" id="XP_002788274.1">
    <property type="nucleotide sequence ID" value="XM_002788228.1"/>
</dbReference>
<dbReference type="Proteomes" id="UP000007800">
    <property type="component" value="Unassembled WGS sequence"/>
</dbReference>
<dbReference type="GO" id="GO:0016301">
    <property type="term" value="F:kinase activity"/>
    <property type="evidence" value="ECO:0007669"/>
    <property type="project" value="UniProtKB-KW"/>
</dbReference>
<protein>
    <submittedName>
        <fullName evidence="2">Mitogen-activated protein kinase kinase 1-interacting protein, putative</fullName>
    </submittedName>
</protein>
<dbReference type="GO" id="GO:0071230">
    <property type="term" value="P:cellular response to amino acid stimulus"/>
    <property type="evidence" value="ECO:0007669"/>
    <property type="project" value="TreeGrafter"/>
</dbReference>
<dbReference type="AlphaFoldDB" id="C5K640"/>
<comment type="similarity">
    <text evidence="1">Belongs to the LAMTOR3 family.</text>
</comment>
<dbReference type="PANTHER" id="PTHR13378">
    <property type="entry name" value="REGULATOR COMPLEX PROTEIN LAMTOR3"/>
    <property type="match status" value="1"/>
</dbReference>
<dbReference type="OrthoDB" id="343907at2759"/>
<dbReference type="SUPFAM" id="SSF103196">
    <property type="entry name" value="Roadblock/LC7 domain"/>
    <property type="match status" value="1"/>
</dbReference>
<dbReference type="EMBL" id="GG670840">
    <property type="protein sequence ID" value="EER20070.1"/>
    <property type="molecule type" value="Genomic_DNA"/>
</dbReference>
<keyword evidence="2" id="KW-0808">Transferase</keyword>
<dbReference type="GO" id="GO:0071986">
    <property type="term" value="C:Ragulator complex"/>
    <property type="evidence" value="ECO:0007669"/>
    <property type="project" value="TreeGrafter"/>
</dbReference>
<dbReference type="GO" id="GO:0032008">
    <property type="term" value="P:positive regulation of TOR signaling"/>
    <property type="evidence" value="ECO:0007669"/>
    <property type="project" value="TreeGrafter"/>
</dbReference>
<evidence type="ECO:0000313" key="3">
    <source>
        <dbReference type="Proteomes" id="UP000007800"/>
    </source>
</evidence>
<dbReference type="GeneID" id="9059056"/>
<dbReference type="Gene3D" id="3.30.450.30">
    <property type="entry name" value="Dynein light chain 2a, cytoplasmic"/>
    <property type="match status" value="1"/>
</dbReference>
<dbReference type="InterPro" id="IPR015019">
    <property type="entry name" value="LAMTOR3"/>
</dbReference>
<gene>
    <name evidence="2" type="ORF">Pmar_PMAR007354</name>
</gene>
<evidence type="ECO:0000313" key="2">
    <source>
        <dbReference type="EMBL" id="EER20070.1"/>
    </source>
</evidence>
<keyword evidence="3" id="KW-1185">Reference proteome</keyword>
<dbReference type="PANTHER" id="PTHR13378:SF1">
    <property type="entry name" value="RAGULATOR COMPLEX PROTEIN LAMTOR3"/>
    <property type="match status" value="1"/>
</dbReference>
<evidence type="ECO:0000256" key="1">
    <source>
        <dbReference type="ARBA" id="ARBA00005356"/>
    </source>
</evidence>